<gene>
    <name evidence="1" type="ORF">DILT_LOCUS13016</name>
</gene>
<dbReference type="Proteomes" id="UP000281553">
    <property type="component" value="Unassembled WGS sequence"/>
</dbReference>
<accession>A0A3P7PHX4</accession>
<dbReference type="EMBL" id="UYRU01068521">
    <property type="protein sequence ID" value="VDN17786.1"/>
    <property type="molecule type" value="Genomic_DNA"/>
</dbReference>
<evidence type="ECO:0000313" key="1">
    <source>
        <dbReference type="EMBL" id="VDN17786.1"/>
    </source>
</evidence>
<sequence length="135" mass="14910">MRLAAARTQAAEDLRSIECLGRSGVFVQDLPDPVSGGFPNSTCGFYLEPDGVWPTSMQKGPPSVTMKEKRTTMPTTAAARKTITDEVYVPQSYLEAYNCRPPPFFIPMVVIAQVSHILVYVCPRRNDSTVDKGRL</sequence>
<proteinExistence type="predicted"/>
<keyword evidence="2" id="KW-1185">Reference proteome</keyword>
<evidence type="ECO:0000313" key="2">
    <source>
        <dbReference type="Proteomes" id="UP000281553"/>
    </source>
</evidence>
<protein>
    <submittedName>
        <fullName evidence="1">Uncharacterized protein</fullName>
    </submittedName>
</protein>
<dbReference type="AlphaFoldDB" id="A0A3P7PHX4"/>
<reference evidence="1 2" key="1">
    <citation type="submission" date="2018-11" db="EMBL/GenBank/DDBJ databases">
        <authorList>
            <consortium name="Pathogen Informatics"/>
        </authorList>
    </citation>
    <scope>NUCLEOTIDE SEQUENCE [LARGE SCALE GENOMIC DNA]</scope>
</reference>
<name>A0A3P7PHX4_DIBLA</name>
<organism evidence="1 2">
    <name type="scientific">Dibothriocephalus latus</name>
    <name type="common">Fish tapeworm</name>
    <name type="synonym">Diphyllobothrium latum</name>
    <dbReference type="NCBI Taxonomy" id="60516"/>
    <lineage>
        <taxon>Eukaryota</taxon>
        <taxon>Metazoa</taxon>
        <taxon>Spiralia</taxon>
        <taxon>Lophotrochozoa</taxon>
        <taxon>Platyhelminthes</taxon>
        <taxon>Cestoda</taxon>
        <taxon>Eucestoda</taxon>
        <taxon>Diphyllobothriidea</taxon>
        <taxon>Diphyllobothriidae</taxon>
        <taxon>Dibothriocephalus</taxon>
    </lineage>
</organism>
<dbReference type="OrthoDB" id="6228677at2759"/>